<gene>
    <name evidence="2" type="ORF">COMA2_20266</name>
</gene>
<sequence>MILAGLFAGLLFIGLIVGDWLYFIRPTPDAIRYGCRVATNPDQWPGATFTTLGDRFTPEGVLLLPHGVAWFYPRLSQIAIRPQYRLFSRRFRTAWPVKGLIHLSPQDQTLNTLCVKRMPWSSAILTLLWFALVLIGSLTFVVQYAMDGGFASLGGTLTGVGVIALAALVLAFGLVTMALAYRLEDSRLMKVYAELRDAIEEPSPS</sequence>
<feature type="transmembrane region" description="Helical" evidence="1">
    <location>
        <begin position="123"/>
        <end position="145"/>
    </location>
</feature>
<keyword evidence="3" id="KW-1185">Reference proteome</keyword>
<dbReference type="AlphaFoldDB" id="A0A0S4LCK5"/>
<dbReference type="OrthoDB" id="9790084at2"/>
<keyword evidence="1" id="KW-1133">Transmembrane helix</keyword>
<organism evidence="2 3">
    <name type="scientific">Candidatus Nitrospira nitrificans</name>
    <dbReference type="NCBI Taxonomy" id="1742973"/>
    <lineage>
        <taxon>Bacteria</taxon>
        <taxon>Pseudomonadati</taxon>
        <taxon>Nitrospirota</taxon>
        <taxon>Nitrospiria</taxon>
        <taxon>Nitrospirales</taxon>
        <taxon>Nitrospiraceae</taxon>
        <taxon>Nitrospira</taxon>
    </lineage>
</organism>
<keyword evidence="1" id="KW-0472">Membrane</keyword>
<dbReference type="EMBL" id="CZPZ01000012">
    <property type="protein sequence ID" value="CUS35436.1"/>
    <property type="molecule type" value="Genomic_DNA"/>
</dbReference>
<feature type="transmembrane region" description="Helical" evidence="1">
    <location>
        <begin position="6"/>
        <end position="24"/>
    </location>
</feature>
<protein>
    <submittedName>
        <fullName evidence="2">Uncharacterized protein</fullName>
    </submittedName>
</protein>
<evidence type="ECO:0000313" key="3">
    <source>
        <dbReference type="Proteomes" id="UP000198736"/>
    </source>
</evidence>
<name>A0A0S4LCK5_9BACT</name>
<evidence type="ECO:0000313" key="2">
    <source>
        <dbReference type="EMBL" id="CUS35436.1"/>
    </source>
</evidence>
<proteinExistence type="predicted"/>
<feature type="transmembrane region" description="Helical" evidence="1">
    <location>
        <begin position="157"/>
        <end position="181"/>
    </location>
</feature>
<keyword evidence="1" id="KW-0812">Transmembrane</keyword>
<reference evidence="3" key="1">
    <citation type="submission" date="2015-10" db="EMBL/GenBank/DDBJ databases">
        <authorList>
            <person name="Luecker S."/>
            <person name="Luecker S."/>
        </authorList>
    </citation>
    <scope>NUCLEOTIDE SEQUENCE [LARGE SCALE GENOMIC DNA]</scope>
</reference>
<evidence type="ECO:0000256" key="1">
    <source>
        <dbReference type="SAM" id="Phobius"/>
    </source>
</evidence>
<accession>A0A0S4LCK5</accession>
<dbReference type="RefSeq" id="WP_090896881.1">
    <property type="nucleotide sequence ID" value="NZ_CZPZ01000012.1"/>
</dbReference>
<dbReference type="Proteomes" id="UP000198736">
    <property type="component" value="Unassembled WGS sequence"/>
</dbReference>